<protein>
    <submittedName>
        <fullName evidence="1">Uncharacterized protein</fullName>
    </submittedName>
</protein>
<dbReference type="OMA" id="SPWRTHA"/>
<dbReference type="GeneTree" id="ENSGT00940000161627"/>
<evidence type="ECO:0000313" key="2">
    <source>
        <dbReference type="Proteomes" id="UP000008225"/>
    </source>
</evidence>
<dbReference type="AlphaFoldDB" id="A0A8I3W7Q5"/>
<accession>A0A8I3W7Q5</accession>
<sequence length="138" mass="15363">IHVSSINTSVSLCHPGWSTVAHSLLSATSASQVQAIFLPQPPRFKRFSYLSLPSSWDYKHPPPHLANFCIFSRDQGFTVLVSLELLTLDDLPTLASQSAEITGVNHCTWPIYLFLRQYLCHPGWSAVVGSQLMEPQLL</sequence>
<reference evidence="1" key="2">
    <citation type="submission" date="2025-08" db="UniProtKB">
        <authorList>
            <consortium name="Ensembl"/>
        </authorList>
    </citation>
    <scope>IDENTIFICATION</scope>
</reference>
<reference evidence="1" key="3">
    <citation type="submission" date="2025-09" db="UniProtKB">
        <authorList>
            <consortium name="Ensembl"/>
        </authorList>
    </citation>
    <scope>IDENTIFICATION</scope>
</reference>
<dbReference type="PANTHER" id="PTHR46254">
    <property type="entry name" value="PROTEIN GVQW1-RELATED"/>
    <property type="match status" value="1"/>
</dbReference>
<dbReference type="Ensembl" id="ENSCJAT00000122248.1">
    <property type="protein sequence ID" value="ENSCJAP00000085136.1"/>
    <property type="gene ID" value="ENSCJAG00000075412.1"/>
</dbReference>
<evidence type="ECO:0000313" key="1">
    <source>
        <dbReference type="Ensembl" id="ENSCJAP00000085136.1"/>
    </source>
</evidence>
<keyword evidence="2" id="KW-1185">Reference proteome</keyword>
<reference evidence="1 2" key="1">
    <citation type="submission" date="2009-03" db="EMBL/GenBank/DDBJ databases">
        <authorList>
            <person name="Warren W."/>
            <person name="Ye L."/>
            <person name="Minx P."/>
            <person name="Worley K."/>
            <person name="Gibbs R."/>
            <person name="Wilson R.K."/>
        </authorList>
    </citation>
    <scope>NUCLEOTIDE SEQUENCE [LARGE SCALE GENOMIC DNA]</scope>
</reference>
<dbReference type="Proteomes" id="UP000008225">
    <property type="component" value="Chromosome 5"/>
</dbReference>
<name>A0A8I3W7Q5_CALJA</name>
<proteinExistence type="predicted"/>
<organism evidence="1 2">
    <name type="scientific">Callithrix jacchus</name>
    <name type="common">White-tufted-ear marmoset</name>
    <name type="synonym">Simia Jacchus</name>
    <dbReference type="NCBI Taxonomy" id="9483"/>
    <lineage>
        <taxon>Eukaryota</taxon>
        <taxon>Metazoa</taxon>
        <taxon>Chordata</taxon>
        <taxon>Craniata</taxon>
        <taxon>Vertebrata</taxon>
        <taxon>Euteleostomi</taxon>
        <taxon>Mammalia</taxon>
        <taxon>Eutheria</taxon>
        <taxon>Euarchontoglires</taxon>
        <taxon>Primates</taxon>
        <taxon>Haplorrhini</taxon>
        <taxon>Platyrrhini</taxon>
        <taxon>Cebidae</taxon>
        <taxon>Callitrichinae</taxon>
        <taxon>Callithrix</taxon>
        <taxon>Callithrix</taxon>
    </lineage>
</organism>
<dbReference type="PRINTS" id="PR02045">
    <property type="entry name" value="F138DOMAIN"/>
</dbReference>